<dbReference type="KEGG" id="dau:Daud_1907"/>
<dbReference type="OrthoDB" id="6712598at2"/>
<sequence>MYGQCPKCHSYRVVRVGQYAKFMKVSLTVCAVLIAAAIAYPIFWLALPVFWLTSLWFYLSRPLLGCDDCDHLWNPRKPEQVLKYDR</sequence>
<keyword evidence="1" id="KW-0812">Transmembrane</keyword>
<dbReference type="HOGENOM" id="CLU_2566302_0_0_9"/>
<keyword evidence="3" id="KW-1185">Reference proteome</keyword>
<evidence type="ECO:0000256" key="1">
    <source>
        <dbReference type="SAM" id="Phobius"/>
    </source>
</evidence>
<feature type="transmembrane region" description="Helical" evidence="1">
    <location>
        <begin position="25"/>
        <end position="51"/>
    </location>
</feature>
<organism evidence="2 3">
    <name type="scientific">Desulforudis audaxviator (strain MP104C)</name>
    <dbReference type="NCBI Taxonomy" id="477974"/>
    <lineage>
        <taxon>Bacteria</taxon>
        <taxon>Bacillati</taxon>
        <taxon>Bacillota</taxon>
        <taxon>Clostridia</taxon>
        <taxon>Thermoanaerobacterales</taxon>
        <taxon>Candidatus Desulforudaceae</taxon>
        <taxon>Candidatus Desulforudis</taxon>
    </lineage>
</organism>
<dbReference type="EMBL" id="CP000860">
    <property type="protein sequence ID" value="ACA60400.1"/>
    <property type="molecule type" value="Genomic_DNA"/>
</dbReference>
<dbReference type="AlphaFoldDB" id="B1I5V2"/>
<reference evidence="3" key="1">
    <citation type="submission" date="2007-10" db="EMBL/GenBank/DDBJ databases">
        <title>Complete sequence of chromosome of Desulforudis audaxviator MP104C.</title>
        <authorList>
            <person name="Copeland A."/>
            <person name="Lucas S."/>
            <person name="Lapidus A."/>
            <person name="Barry K."/>
            <person name="Glavina del Rio T."/>
            <person name="Dalin E."/>
            <person name="Tice H."/>
            <person name="Bruce D."/>
            <person name="Pitluck S."/>
            <person name="Lowry S.R."/>
            <person name="Larimer F."/>
            <person name="Land M.L."/>
            <person name="Hauser L."/>
            <person name="Kyrpides N."/>
            <person name="Ivanova N.N."/>
            <person name="Richardson P."/>
        </authorList>
    </citation>
    <scope>NUCLEOTIDE SEQUENCE [LARGE SCALE GENOMIC DNA]</scope>
    <source>
        <strain evidence="3">MP104C</strain>
    </source>
</reference>
<dbReference type="eggNOG" id="ENOG502ZM5D">
    <property type="taxonomic scope" value="Bacteria"/>
</dbReference>
<dbReference type="RefSeq" id="WP_012302976.1">
    <property type="nucleotide sequence ID" value="NC_010424.1"/>
</dbReference>
<dbReference type="Proteomes" id="UP000008544">
    <property type="component" value="Chromosome"/>
</dbReference>
<evidence type="ECO:0000313" key="2">
    <source>
        <dbReference type="EMBL" id="ACA60400.1"/>
    </source>
</evidence>
<evidence type="ECO:0008006" key="4">
    <source>
        <dbReference type="Google" id="ProtNLM"/>
    </source>
</evidence>
<accession>B1I5V2</accession>
<protein>
    <recommendedName>
        <fullName evidence="4">LITAF domain-containing protein</fullName>
    </recommendedName>
</protein>
<proteinExistence type="predicted"/>
<gene>
    <name evidence="2" type="ordered locus">Daud_1907</name>
</gene>
<keyword evidence="1" id="KW-0472">Membrane</keyword>
<name>B1I5V2_DESAP</name>
<evidence type="ECO:0000313" key="3">
    <source>
        <dbReference type="Proteomes" id="UP000008544"/>
    </source>
</evidence>
<reference evidence="2 3" key="2">
    <citation type="journal article" date="2008" name="Science">
        <title>Environmental genomics reveals a single-species ecosystem deep within Earth.</title>
        <authorList>
            <person name="Chivian D."/>
            <person name="Brodie E.L."/>
            <person name="Alm E.J."/>
            <person name="Culley D.E."/>
            <person name="Dehal P.S."/>
            <person name="Desantis T.Z."/>
            <person name="Gihring T.M."/>
            <person name="Lapidus A."/>
            <person name="Lin L.H."/>
            <person name="Lowry S.R."/>
            <person name="Moser D.P."/>
            <person name="Richardson P.M."/>
            <person name="Southam G."/>
            <person name="Wanger G."/>
            <person name="Pratt L.M."/>
            <person name="Andersen G.L."/>
            <person name="Hazen T.C."/>
            <person name="Brockman F.J."/>
            <person name="Arkin A.P."/>
            <person name="Onstott T.C."/>
        </authorList>
    </citation>
    <scope>NUCLEOTIDE SEQUENCE [LARGE SCALE GENOMIC DNA]</scope>
    <source>
        <strain evidence="2 3">MP104C</strain>
    </source>
</reference>
<keyword evidence="1" id="KW-1133">Transmembrane helix</keyword>